<evidence type="ECO:0000313" key="2">
    <source>
        <dbReference type="EMBL" id="MFC5156774.1"/>
    </source>
</evidence>
<dbReference type="InterPro" id="IPR029058">
    <property type="entry name" value="AB_hydrolase_fold"/>
</dbReference>
<keyword evidence="3" id="KW-1185">Reference proteome</keyword>
<dbReference type="Pfam" id="PF00550">
    <property type="entry name" value="PP-binding"/>
    <property type="match status" value="1"/>
</dbReference>
<dbReference type="SUPFAM" id="SSF53474">
    <property type="entry name" value="alpha/beta-Hydrolases"/>
    <property type="match status" value="1"/>
</dbReference>
<protein>
    <submittedName>
        <fullName evidence="2">Alpha/beta fold hydrolase</fullName>
    </submittedName>
</protein>
<sequence>DNFFTHGGHSLLAMRLTNRINTTLNTHTTIHTLFQHPTPAELHDALFKESDGEVDDVIAYRADGELPPIFLLPAANGLSWAWSGLIRHLPAGHPVYGLQDPRLSDREVGALAVKELAAVHLARIREIRESRGNGRPCVLVGWSFGGTVAQEVAVELEAAGEDPSLLVLLDSYHGSDPAGEPTAAELIRTALDGLTLLPPASPDPVPEGHELRRALAEAESPLSTLPERTIQNLVLITRANHRSMAEHTPRPSRVPVLFVDAENHGSVPASHLWRDRFMTDIESHRTRFNHHQLMQPEASPEIGSLISRKVNDVAP</sequence>
<feature type="non-terminal residue" evidence="2">
    <location>
        <position position="1"/>
    </location>
</feature>
<dbReference type="GO" id="GO:0016787">
    <property type="term" value="F:hydrolase activity"/>
    <property type="evidence" value="ECO:0007669"/>
    <property type="project" value="UniProtKB-KW"/>
</dbReference>
<keyword evidence="2" id="KW-0378">Hydrolase</keyword>
<dbReference type="Gene3D" id="3.40.50.1820">
    <property type="entry name" value="alpha/beta hydrolase"/>
    <property type="match status" value="1"/>
</dbReference>
<dbReference type="Proteomes" id="UP001596160">
    <property type="component" value="Unassembled WGS sequence"/>
</dbReference>
<gene>
    <name evidence="2" type="ORF">ACFPRH_34170</name>
</gene>
<dbReference type="InterPro" id="IPR009081">
    <property type="entry name" value="PP-bd_ACP"/>
</dbReference>
<organism evidence="2 3">
    <name type="scientific">Streptomyces amakusaensis</name>
    <dbReference type="NCBI Taxonomy" id="67271"/>
    <lineage>
        <taxon>Bacteria</taxon>
        <taxon>Bacillati</taxon>
        <taxon>Actinomycetota</taxon>
        <taxon>Actinomycetes</taxon>
        <taxon>Kitasatosporales</taxon>
        <taxon>Streptomycetaceae</taxon>
        <taxon>Streptomyces</taxon>
    </lineage>
</organism>
<dbReference type="PROSITE" id="PS50075">
    <property type="entry name" value="CARRIER"/>
    <property type="match status" value="1"/>
</dbReference>
<dbReference type="SMART" id="SM00824">
    <property type="entry name" value="PKS_TE"/>
    <property type="match status" value="1"/>
</dbReference>
<reference evidence="3" key="1">
    <citation type="journal article" date="2019" name="Int. J. Syst. Evol. Microbiol.">
        <title>The Global Catalogue of Microorganisms (GCM) 10K type strain sequencing project: providing services to taxonomists for standard genome sequencing and annotation.</title>
        <authorList>
            <consortium name="The Broad Institute Genomics Platform"/>
            <consortium name="The Broad Institute Genome Sequencing Center for Infectious Disease"/>
            <person name="Wu L."/>
            <person name="Ma J."/>
        </authorList>
    </citation>
    <scope>NUCLEOTIDE SEQUENCE [LARGE SCALE GENOMIC DNA]</scope>
    <source>
        <strain evidence="3">PCU 266</strain>
    </source>
</reference>
<dbReference type="Pfam" id="PF00975">
    <property type="entry name" value="Thioesterase"/>
    <property type="match status" value="1"/>
</dbReference>
<proteinExistence type="predicted"/>
<feature type="domain" description="Carrier" evidence="1">
    <location>
        <begin position="1"/>
        <end position="50"/>
    </location>
</feature>
<dbReference type="EMBL" id="JBHSKP010000041">
    <property type="protein sequence ID" value="MFC5156774.1"/>
    <property type="molecule type" value="Genomic_DNA"/>
</dbReference>
<accession>A0ABW0AVG2</accession>
<name>A0ABW0AVG2_9ACTN</name>
<evidence type="ECO:0000313" key="3">
    <source>
        <dbReference type="Proteomes" id="UP001596160"/>
    </source>
</evidence>
<dbReference type="InterPro" id="IPR001031">
    <property type="entry name" value="Thioesterase"/>
</dbReference>
<evidence type="ECO:0000259" key="1">
    <source>
        <dbReference type="PROSITE" id="PS50075"/>
    </source>
</evidence>
<dbReference type="RefSeq" id="WP_344486194.1">
    <property type="nucleotide sequence ID" value="NZ_BAAASB010000034.1"/>
</dbReference>
<comment type="caution">
    <text evidence="2">The sequence shown here is derived from an EMBL/GenBank/DDBJ whole genome shotgun (WGS) entry which is preliminary data.</text>
</comment>
<dbReference type="InterPro" id="IPR020802">
    <property type="entry name" value="TesA-like"/>
</dbReference>